<dbReference type="InterPro" id="IPR036873">
    <property type="entry name" value="Rhodanese-like_dom_sf"/>
</dbReference>
<dbReference type="CDD" id="cd14498">
    <property type="entry name" value="DSP"/>
    <property type="match status" value="1"/>
</dbReference>
<name>A0A5J4VX92_9EUKA</name>
<organism evidence="7 8">
    <name type="scientific">Streblomastix strix</name>
    <dbReference type="NCBI Taxonomy" id="222440"/>
    <lineage>
        <taxon>Eukaryota</taxon>
        <taxon>Metamonada</taxon>
        <taxon>Preaxostyla</taxon>
        <taxon>Oxymonadida</taxon>
        <taxon>Streblomastigidae</taxon>
        <taxon>Streblomastix</taxon>
    </lineage>
</organism>
<dbReference type="InterPro" id="IPR000340">
    <property type="entry name" value="Dual-sp_phosphatase_cat-dom"/>
</dbReference>
<feature type="domain" description="Tyrosine specific protein phosphatases" evidence="6">
    <location>
        <begin position="250"/>
        <end position="289"/>
    </location>
</feature>
<dbReference type="GO" id="GO:0043409">
    <property type="term" value="P:negative regulation of MAPK cascade"/>
    <property type="evidence" value="ECO:0007669"/>
    <property type="project" value="TreeGrafter"/>
</dbReference>
<dbReference type="SMART" id="SM00195">
    <property type="entry name" value="DSPc"/>
    <property type="match status" value="1"/>
</dbReference>
<dbReference type="InterPro" id="IPR000387">
    <property type="entry name" value="Tyr_Pase_dom"/>
</dbReference>
<evidence type="ECO:0000256" key="4">
    <source>
        <dbReference type="ARBA" id="ARBA00022912"/>
    </source>
</evidence>
<dbReference type="SUPFAM" id="SSF52821">
    <property type="entry name" value="Rhodanese/Cell cycle control phosphatase"/>
    <property type="match status" value="1"/>
</dbReference>
<comment type="similarity">
    <text evidence="1">Belongs to the protein-tyrosine phosphatase family. Non-receptor class dual specificity subfamily.</text>
</comment>
<keyword evidence="3" id="KW-0378">Hydrolase</keyword>
<dbReference type="OrthoDB" id="10252009at2759"/>
<dbReference type="GO" id="GO:0005737">
    <property type="term" value="C:cytoplasm"/>
    <property type="evidence" value="ECO:0007669"/>
    <property type="project" value="TreeGrafter"/>
</dbReference>
<feature type="domain" description="Tyrosine-protein phosphatase" evidence="5">
    <location>
        <begin position="144"/>
        <end position="311"/>
    </location>
</feature>
<dbReference type="EMBL" id="SNRW01004484">
    <property type="protein sequence ID" value="KAA6387178.1"/>
    <property type="molecule type" value="Genomic_DNA"/>
</dbReference>
<comment type="caution">
    <text evidence="7">The sequence shown here is derived from an EMBL/GenBank/DDBJ whole genome shotgun (WGS) entry which is preliminary data.</text>
</comment>
<dbReference type="Gene3D" id="3.40.250.10">
    <property type="entry name" value="Rhodanese-like domain"/>
    <property type="match status" value="1"/>
</dbReference>
<dbReference type="PROSITE" id="PS00383">
    <property type="entry name" value="TYR_PHOSPHATASE_1"/>
    <property type="match status" value="1"/>
</dbReference>
<dbReference type="InterPro" id="IPR029021">
    <property type="entry name" value="Prot-tyrosine_phosphatase-like"/>
</dbReference>
<evidence type="ECO:0000256" key="2">
    <source>
        <dbReference type="ARBA" id="ARBA00013064"/>
    </source>
</evidence>
<gene>
    <name evidence="7" type="ORF">EZS28_017296</name>
</gene>
<dbReference type="InterPro" id="IPR020422">
    <property type="entry name" value="TYR_PHOSPHATASE_DUAL_dom"/>
</dbReference>
<evidence type="ECO:0000313" key="7">
    <source>
        <dbReference type="EMBL" id="KAA6387178.1"/>
    </source>
</evidence>
<evidence type="ECO:0000259" key="5">
    <source>
        <dbReference type="PROSITE" id="PS50054"/>
    </source>
</evidence>
<dbReference type="SUPFAM" id="SSF52799">
    <property type="entry name" value="(Phosphotyrosine protein) phosphatases II"/>
    <property type="match status" value="1"/>
</dbReference>
<dbReference type="Gene3D" id="3.90.190.10">
    <property type="entry name" value="Protein tyrosine phosphatase superfamily"/>
    <property type="match status" value="1"/>
</dbReference>
<evidence type="ECO:0000313" key="8">
    <source>
        <dbReference type="Proteomes" id="UP000324800"/>
    </source>
</evidence>
<dbReference type="Pfam" id="PF00782">
    <property type="entry name" value="DSPc"/>
    <property type="match status" value="1"/>
</dbReference>
<proteinExistence type="inferred from homology"/>
<dbReference type="PANTHER" id="PTHR10159:SF519">
    <property type="entry name" value="DUAL SPECIFICITY PROTEIN PHOSPHATASE MPK3"/>
    <property type="match status" value="1"/>
</dbReference>
<reference evidence="7 8" key="1">
    <citation type="submission" date="2019-03" db="EMBL/GenBank/DDBJ databases">
        <title>Single cell metagenomics reveals metabolic interactions within the superorganism composed of flagellate Streblomastix strix and complex community of Bacteroidetes bacteria on its surface.</title>
        <authorList>
            <person name="Treitli S.C."/>
            <person name="Kolisko M."/>
            <person name="Husnik F."/>
            <person name="Keeling P."/>
            <person name="Hampl V."/>
        </authorList>
    </citation>
    <scope>NUCLEOTIDE SEQUENCE [LARGE SCALE GENOMIC DNA]</scope>
    <source>
        <strain evidence="7">ST1C</strain>
    </source>
</reference>
<accession>A0A5J4VX92</accession>
<protein>
    <recommendedName>
        <fullName evidence="2">protein-tyrosine-phosphatase</fullName>
        <ecNumber evidence="2">3.1.3.48</ecNumber>
    </recommendedName>
</protein>
<dbReference type="GO" id="GO:0004725">
    <property type="term" value="F:protein tyrosine phosphatase activity"/>
    <property type="evidence" value="ECO:0007669"/>
    <property type="project" value="UniProtKB-EC"/>
</dbReference>
<dbReference type="EC" id="3.1.3.48" evidence="2"/>
<evidence type="ECO:0000256" key="1">
    <source>
        <dbReference type="ARBA" id="ARBA00008601"/>
    </source>
</evidence>
<evidence type="ECO:0000256" key="3">
    <source>
        <dbReference type="ARBA" id="ARBA00022801"/>
    </source>
</evidence>
<dbReference type="PROSITE" id="PS50054">
    <property type="entry name" value="TYR_PHOSPHATASE_DUAL"/>
    <property type="match status" value="1"/>
</dbReference>
<sequence length="396" mass="45865">MQFINSQDLFNISQGSPYYSIIFDIRPNSEFDANHVIQSLNLDVSKLNTDISNIKGSNKASIEFLKQLPVWDKIEKRTKLKIFFISDKDQSVFLTDIFIIFTNCISPHRLFALDVDFDSFKQNYPVVCISTTGEKEKENILTEIPNEIIPGLFLGGYVDAEIMLNIIKQLQITHILVCAYEFTPDSDGKALMEYKIPEGIIIHYLDMEDDDDQLIDFEGSFEFIDNALFGQDHSKQSSSSQEIIFLHHQKTLVHCIQGKSRSASVVIGYLMIKFHLTFAKAFEIVFHQRSIISPKFGFVKQLYMKEYELIGKYGEVDQELILLRRNEVDPLLATEITLGKRMNPLISLSDISKLPQQYEMYLSNIRFMYSKVYNRAKYEWEAEKQGKDENIKSEEQ</sequence>
<dbReference type="InterPro" id="IPR016130">
    <property type="entry name" value="Tyr_Pase_AS"/>
</dbReference>
<keyword evidence="4" id="KW-0904">Protein phosphatase</keyword>
<dbReference type="Proteomes" id="UP000324800">
    <property type="component" value="Unassembled WGS sequence"/>
</dbReference>
<dbReference type="PANTHER" id="PTHR10159">
    <property type="entry name" value="DUAL SPECIFICITY PROTEIN PHOSPHATASE"/>
    <property type="match status" value="1"/>
</dbReference>
<dbReference type="PROSITE" id="PS50056">
    <property type="entry name" value="TYR_PHOSPHATASE_2"/>
    <property type="match status" value="1"/>
</dbReference>
<evidence type="ECO:0000259" key="6">
    <source>
        <dbReference type="PROSITE" id="PS50056"/>
    </source>
</evidence>
<dbReference type="AlphaFoldDB" id="A0A5J4VX92"/>